<reference evidence="2" key="1">
    <citation type="submission" date="2023-07" db="EMBL/GenBank/DDBJ databases">
        <title>Chromosome-level genome assembly of Artemia franciscana.</title>
        <authorList>
            <person name="Jo E."/>
        </authorList>
    </citation>
    <scope>NUCLEOTIDE SEQUENCE</scope>
    <source>
        <tissue evidence="2">Whole body</tissue>
    </source>
</reference>
<name>A0AA88HV62_ARTSF</name>
<keyword evidence="3" id="KW-1185">Reference proteome</keyword>
<evidence type="ECO:0000313" key="3">
    <source>
        <dbReference type="Proteomes" id="UP001187531"/>
    </source>
</evidence>
<proteinExistence type="predicted"/>
<evidence type="ECO:0000259" key="1">
    <source>
        <dbReference type="Pfam" id="PF12783"/>
    </source>
</evidence>
<organism evidence="2 3">
    <name type="scientific">Artemia franciscana</name>
    <name type="common">Brine shrimp</name>
    <name type="synonym">Artemia sanfranciscana</name>
    <dbReference type="NCBI Taxonomy" id="6661"/>
    <lineage>
        <taxon>Eukaryota</taxon>
        <taxon>Metazoa</taxon>
        <taxon>Ecdysozoa</taxon>
        <taxon>Arthropoda</taxon>
        <taxon>Crustacea</taxon>
        <taxon>Branchiopoda</taxon>
        <taxon>Anostraca</taxon>
        <taxon>Artemiidae</taxon>
        <taxon>Artemia</taxon>
    </lineage>
</organism>
<dbReference type="AlphaFoldDB" id="A0AA88HV62"/>
<sequence length="148" mass="16278">TKSLIANNSLPTNSPENHLPFQENNCFDTISIDQIPKIRRVTECEIFLSLLVKFLDPDRAVWQRCLALEALHKLLAQPNLLKSIVVSYDLKPHAITRHSTVAAGGSAQNPQVSSNATAGTVGLSGFYYRGVWIPLLTNLLTGPQQNTL</sequence>
<feature type="domain" description="Mon2/Sec7/BIG1-like HUS" evidence="1">
    <location>
        <begin position="42"/>
        <end position="93"/>
    </location>
</feature>
<evidence type="ECO:0000313" key="2">
    <source>
        <dbReference type="EMBL" id="KAK2711437.1"/>
    </source>
</evidence>
<dbReference type="Pfam" id="PF12783">
    <property type="entry name" value="Sec7-like_HUS"/>
    <property type="match status" value="1"/>
</dbReference>
<dbReference type="EMBL" id="JAVRJZ010000016">
    <property type="protein sequence ID" value="KAK2711437.1"/>
    <property type="molecule type" value="Genomic_DNA"/>
</dbReference>
<gene>
    <name evidence="2" type="ORF">QYM36_012567</name>
</gene>
<dbReference type="InterPro" id="IPR032691">
    <property type="entry name" value="Mon2/Sec7/BIG1-like_HUS"/>
</dbReference>
<protein>
    <recommendedName>
        <fullName evidence="1">Mon2/Sec7/BIG1-like HUS domain-containing protein</fullName>
    </recommendedName>
</protein>
<comment type="caution">
    <text evidence="2">The sequence shown here is derived from an EMBL/GenBank/DDBJ whole genome shotgun (WGS) entry which is preliminary data.</text>
</comment>
<feature type="non-terminal residue" evidence="2">
    <location>
        <position position="148"/>
    </location>
</feature>
<accession>A0AA88HV62</accession>
<dbReference type="Proteomes" id="UP001187531">
    <property type="component" value="Unassembled WGS sequence"/>
</dbReference>